<dbReference type="WBParaSite" id="JU765_v2.g13919.t1">
    <property type="protein sequence ID" value="JU765_v2.g13919.t1"/>
    <property type="gene ID" value="JU765_v2.g13919"/>
</dbReference>
<proteinExistence type="predicted"/>
<evidence type="ECO:0000313" key="2">
    <source>
        <dbReference type="WBParaSite" id="JU765_v2.g13919.t1"/>
    </source>
</evidence>
<accession>A0AC34Q7S1</accession>
<name>A0AC34Q7S1_9BILA</name>
<evidence type="ECO:0000313" key="1">
    <source>
        <dbReference type="Proteomes" id="UP000887576"/>
    </source>
</evidence>
<protein>
    <submittedName>
        <fullName evidence="2">Uncharacterized protein</fullName>
    </submittedName>
</protein>
<reference evidence="2" key="1">
    <citation type="submission" date="2022-11" db="UniProtKB">
        <authorList>
            <consortium name="WormBaseParasite"/>
        </authorList>
    </citation>
    <scope>IDENTIFICATION</scope>
</reference>
<organism evidence="1 2">
    <name type="scientific">Panagrolaimus sp. JU765</name>
    <dbReference type="NCBI Taxonomy" id="591449"/>
    <lineage>
        <taxon>Eukaryota</taxon>
        <taxon>Metazoa</taxon>
        <taxon>Ecdysozoa</taxon>
        <taxon>Nematoda</taxon>
        <taxon>Chromadorea</taxon>
        <taxon>Rhabditida</taxon>
        <taxon>Tylenchina</taxon>
        <taxon>Panagrolaimomorpha</taxon>
        <taxon>Panagrolaimoidea</taxon>
        <taxon>Panagrolaimidae</taxon>
        <taxon>Panagrolaimus</taxon>
    </lineage>
</organism>
<sequence>MNFEIIFLIFVQFFIGIIFGDNYKKEIKCFCDKLTCPSSLVCSGEFCLIGIKTDDNPGRLDQMCGWEDDERPPKNCAENWGKWTEVCACTEHLCNTFAFLRSNIDKKNQEYLEETQGRMKVEGEINGNSLGPWYNSNQIILLLIIPLGVGGFVVCLIFLNFHCKMS</sequence>
<dbReference type="Proteomes" id="UP000887576">
    <property type="component" value="Unplaced"/>
</dbReference>